<evidence type="ECO:0000313" key="6">
    <source>
        <dbReference type="Proteomes" id="UP000466848"/>
    </source>
</evidence>
<dbReference type="InterPro" id="IPR053142">
    <property type="entry name" value="PchR_regulatory_protein"/>
</dbReference>
<evidence type="ECO:0000256" key="1">
    <source>
        <dbReference type="ARBA" id="ARBA00023015"/>
    </source>
</evidence>
<evidence type="ECO:0000313" key="5">
    <source>
        <dbReference type="EMBL" id="QIB70791.1"/>
    </source>
</evidence>
<proteinExistence type="predicted"/>
<accession>A0A858BXH0</accession>
<dbReference type="SMART" id="SM00342">
    <property type="entry name" value="HTH_ARAC"/>
    <property type="match status" value="1"/>
</dbReference>
<protein>
    <submittedName>
        <fullName evidence="5">Helix-turn-helix transcriptional regulator</fullName>
    </submittedName>
</protein>
<dbReference type="GO" id="GO:0043565">
    <property type="term" value="F:sequence-specific DNA binding"/>
    <property type="evidence" value="ECO:0007669"/>
    <property type="project" value="InterPro"/>
</dbReference>
<dbReference type="Proteomes" id="UP000466848">
    <property type="component" value="Chromosome"/>
</dbReference>
<name>A0A858BXH0_9FIRM</name>
<feature type="domain" description="HTH araC/xylS-type" evidence="4">
    <location>
        <begin position="217"/>
        <end position="315"/>
    </location>
</feature>
<dbReference type="PANTHER" id="PTHR47893">
    <property type="entry name" value="REGULATORY PROTEIN PCHR"/>
    <property type="match status" value="1"/>
</dbReference>
<organism evidence="5 6">
    <name type="scientific">Aminipila butyrica</name>
    <dbReference type="NCBI Taxonomy" id="433296"/>
    <lineage>
        <taxon>Bacteria</taxon>
        <taxon>Bacillati</taxon>
        <taxon>Bacillota</taxon>
        <taxon>Clostridia</taxon>
        <taxon>Peptostreptococcales</taxon>
        <taxon>Anaerovoracaceae</taxon>
        <taxon>Aminipila</taxon>
    </lineage>
</organism>
<dbReference type="AlphaFoldDB" id="A0A858BXH0"/>
<dbReference type="SUPFAM" id="SSF46689">
    <property type="entry name" value="Homeodomain-like"/>
    <property type="match status" value="1"/>
</dbReference>
<evidence type="ECO:0000256" key="3">
    <source>
        <dbReference type="ARBA" id="ARBA00023163"/>
    </source>
</evidence>
<dbReference type="Gene3D" id="1.10.10.60">
    <property type="entry name" value="Homeodomain-like"/>
    <property type="match status" value="1"/>
</dbReference>
<dbReference type="Pfam" id="PF12833">
    <property type="entry name" value="HTH_18"/>
    <property type="match status" value="1"/>
</dbReference>
<gene>
    <name evidence="5" type="ORF">Ami103574_14415</name>
</gene>
<dbReference type="EMBL" id="CP048649">
    <property type="protein sequence ID" value="QIB70791.1"/>
    <property type="molecule type" value="Genomic_DNA"/>
</dbReference>
<dbReference type="InterPro" id="IPR020449">
    <property type="entry name" value="Tscrpt_reg_AraC-type_HTH"/>
</dbReference>
<dbReference type="InterPro" id="IPR009057">
    <property type="entry name" value="Homeodomain-like_sf"/>
</dbReference>
<dbReference type="PANTHER" id="PTHR47893:SF1">
    <property type="entry name" value="REGULATORY PROTEIN PCHR"/>
    <property type="match status" value="1"/>
</dbReference>
<keyword evidence="3" id="KW-0804">Transcription</keyword>
<dbReference type="PROSITE" id="PS00041">
    <property type="entry name" value="HTH_ARAC_FAMILY_1"/>
    <property type="match status" value="1"/>
</dbReference>
<keyword evidence="6" id="KW-1185">Reference proteome</keyword>
<dbReference type="PRINTS" id="PR00032">
    <property type="entry name" value="HTHARAC"/>
</dbReference>
<dbReference type="InterPro" id="IPR018060">
    <property type="entry name" value="HTH_AraC"/>
</dbReference>
<keyword evidence="1" id="KW-0805">Transcription regulation</keyword>
<dbReference type="InterPro" id="IPR018062">
    <property type="entry name" value="HTH_AraC-typ_CS"/>
</dbReference>
<reference evidence="5 6" key="1">
    <citation type="submission" date="2020-02" db="EMBL/GenBank/DDBJ databases">
        <authorList>
            <person name="Kim Y.B."/>
            <person name="Roh S.W."/>
        </authorList>
    </citation>
    <scope>NUCLEOTIDE SEQUENCE [LARGE SCALE GENOMIC DNA]</scope>
    <source>
        <strain evidence="5 6">DSM 103574</strain>
    </source>
</reference>
<keyword evidence="2" id="KW-0238">DNA-binding</keyword>
<sequence>MMNDILTKSSSLPGVTLRKGPDSNELILHTANGEGRMVFYTLFSGIHLAYINVEALSWPESDTNAECKPLLINYCVSGRSELLLVDNTYIYMKGKDLSVSKQTAQKEYIFPTKNYEGLKMYFDLDLIDKESKDLLQSFDIDMRKLEQIYCRNGKTYIVEGTNRVEGILKRIWDLSEHPSIFHMRMYVLELIDLLLKDPLYSLRPCTFYTGVQVEIAKKAENILITNLHKHYPIKKLAERFSISETSLKNYFRGVYGQNISVYLREYRMNKGAQLLAETQKPISEISAQIGYTNQGKFAALFKQQFNMTPLEYRRVKRLEKI</sequence>
<evidence type="ECO:0000256" key="2">
    <source>
        <dbReference type="ARBA" id="ARBA00023125"/>
    </source>
</evidence>
<dbReference type="KEGG" id="abut:Ami103574_14415"/>
<dbReference type="PROSITE" id="PS01124">
    <property type="entry name" value="HTH_ARAC_FAMILY_2"/>
    <property type="match status" value="1"/>
</dbReference>
<dbReference type="GO" id="GO:0003700">
    <property type="term" value="F:DNA-binding transcription factor activity"/>
    <property type="evidence" value="ECO:0007669"/>
    <property type="project" value="InterPro"/>
</dbReference>
<evidence type="ECO:0000259" key="4">
    <source>
        <dbReference type="PROSITE" id="PS01124"/>
    </source>
</evidence>